<dbReference type="Pfam" id="PF01590">
    <property type="entry name" value="GAF"/>
    <property type="match status" value="1"/>
</dbReference>
<feature type="domain" description="GAF" evidence="2">
    <location>
        <begin position="565"/>
        <end position="689"/>
    </location>
</feature>
<dbReference type="PANTHER" id="PTHR43102">
    <property type="entry name" value="SLR1143 PROTEIN"/>
    <property type="match status" value="1"/>
</dbReference>
<evidence type="ECO:0000313" key="4">
    <source>
        <dbReference type="Proteomes" id="UP000602510"/>
    </source>
</evidence>
<evidence type="ECO:0000259" key="2">
    <source>
        <dbReference type="Pfam" id="PF01590"/>
    </source>
</evidence>
<dbReference type="Proteomes" id="UP000602510">
    <property type="component" value="Unassembled WGS sequence"/>
</dbReference>
<name>A0A833TBN1_PHYIN</name>
<gene>
    <name evidence="3" type="ORF">GN244_ATG09648</name>
</gene>
<sequence length="705" mass="77469">MMNAGGGEQRRYVRASDRRLAEVAAQAAARIDLETLKHRRSEAAGVTTERSIDGTVVTATSVIECSLKEMQALLNPPTSDRYACVMRELVGQDFIYGSIVHHAQEITTQNVSVRTATFVKRHILARNEQWCFVSAVKSLESCDNNEAQGFIVTLASLHPDDVFTGKAQAASVIHIQGLSALYLVTAEPHRKRWQGREKRAVRVTFCAHVASIPGSGRPSPFRWLMMARNREEADDASNGVVLGRVVQLARTLKQFNVAVRRRRLDAQVLADLRKVQPSNSRCACCTRRVKASKSFFGSKRGSTEGRTMEDARGSKRCQLCGFLVCARCVCTVGKGSMSEESLASSKGIKYSQTVHLCEHCMQRVDDADYDSYCASNGSVSPSSAIQPDSPNAELPSAVIARVLSQVLGDASQDEKPVVIRVIKHLLSPKQEERNKFRADSDELAKSLGRLAEEQGFSSEIKVKTAPQVTPEGLVTLEDEEKPPLAGSTGRQYALQYMDLNDDADEEDTDDTDDTEDAEDVEDAKELTVVSRHPVPADEAYRLQWLDTHPNIISHVTDLPDLELLCNIAQGELQCDATLVTIFGPSACYVVASTEPSWRGAEIPRDHSICGHTLMTGEPLLVRHPEADVRFTAMNLVRRDGVRFYFGFPVKITFPEGGGTTAVGTFCCVHAGETRDVSESQYALMATLAEGVNRVMECRASRLLEG</sequence>
<feature type="compositionally biased region" description="Acidic residues" evidence="1">
    <location>
        <begin position="502"/>
        <end position="522"/>
    </location>
</feature>
<proteinExistence type="predicted"/>
<comment type="caution">
    <text evidence="3">The sequence shown here is derived from an EMBL/GenBank/DDBJ whole genome shotgun (WGS) entry which is preliminary data.</text>
</comment>
<dbReference type="EMBL" id="WSZM01000208">
    <property type="protein sequence ID" value="KAF4038231.1"/>
    <property type="molecule type" value="Genomic_DNA"/>
</dbReference>
<organism evidence="3 4">
    <name type="scientific">Phytophthora infestans</name>
    <name type="common">Potato late blight agent</name>
    <name type="synonym">Botrytis infestans</name>
    <dbReference type="NCBI Taxonomy" id="4787"/>
    <lineage>
        <taxon>Eukaryota</taxon>
        <taxon>Sar</taxon>
        <taxon>Stramenopiles</taxon>
        <taxon>Oomycota</taxon>
        <taxon>Peronosporomycetes</taxon>
        <taxon>Peronosporales</taxon>
        <taxon>Peronosporaceae</taxon>
        <taxon>Phytophthora</taxon>
    </lineage>
</organism>
<feature type="region of interest" description="Disordered" evidence="1">
    <location>
        <begin position="502"/>
        <end position="524"/>
    </location>
</feature>
<keyword evidence="4" id="KW-1185">Reference proteome</keyword>
<accession>A0A833TBN1</accession>
<reference evidence="3" key="1">
    <citation type="submission" date="2020-04" db="EMBL/GenBank/DDBJ databases">
        <title>Hybrid Assembly of Korean Phytophthora infestans isolates.</title>
        <authorList>
            <person name="Prokchorchik M."/>
            <person name="Lee Y."/>
            <person name="Seo J."/>
            <person name="Cho J.-H."/>
            <person name="Park Y.-E."/>
            <person name="Jang D.-C."/>
            <person name="Im J.-S."/>
            <person name="Choi J.-G."/>
            <person name="Park H.-J."/>
            <person name="Lee G.-B."/>
            <person name="Lee Y.-G."/>
            <person name="Hong S.-Y."/>
            <person name="Cho K."/>
            <person name="Sohn K.H."/>
        </authorList>
    </citation>
    <scope>NUCLEOTIDE SEQUENCE</scope>
    <source>
        <strain evidence="3">KR_1_A1</strain>
    </source>
</reference>
<dbReference type="Gene3D" id="3.30.450.40">
    <property type="match status" value="1"/>
</dbReference>
<evidence type="ECO:0000313" key="3">
    <source>
        <dbReference type="EMBL" id="KAF4038231.1"/>
    </source>
</evidence>
<evidence type="ECO:0000256" key="1">
    <source>
        <dbReference type="SAM" id="MobiDB-lite"/>
    </source>
</evidence>
<dbReference type="AlphaFoldDB" id="A0A833TBN1"/>
<dbReference type="PANTHER" id="PTHR43102:SF2">
    <property type="entry name" value="GAF DOMAIN-CONTAINING PROTEIN"/>
    <property type="match status" value="1"/>
</dbReference>
<dbReference type="InterPro" id="IPR003018">
    <property type="entry name" value="GAF"/>
</dbReference>
<dbReference type="SUPFAM" id="SSF55781">
    <property type="entry name" value="GAF domain-like"/>
    <property type="match status" value="1"/>
</dbReference>
<protein>
    <submittedName>
        <fullName evidence="3">GAF domain-containing protein</fullName>
    </submittedName>
</protein>
<dbReference type="InterPro" id="IPR029016">
    <property type="entry name" value="GAF-like_dom_sf"/>
</dbReference>